<evidence type="ECO:0000313" key="8">
    <source>
        <dbReference type="Proteomes" id="UP000330807"/>
    </source>
</evidence>
<feature type="domain" description="Tyr recombinase" evidence="4">
    <location>
        <begin position="87"/>
        <end position="261"/>
    </location>
</feature>
<dbReference type="InterPro" id="IPR002104">
    <property type="entry name" value="Integrase_catalytic"/>
</dbReference>
<proteinExistence type="predicted"/>
<dbReference type="EMBL" id="CABWIE010000028">
    <property type="protein sequence ID" value="VWL99143.1"/>
    <property type="molecule type" value="Genomic_DNA"/>
</dbReference>
<accession>A0A5K1IQT7</accession>
<evidence type="ECO:0000313" key="9">
    <source>
        <dbReference type="Proteomes" id="UP000361836"/>
    </source>
</evidence>
<evidence type="ECO:0000256" key="1">
    <source>
        <dbReference type="ARBA" id="ARBA00023125"/>
    </source>
</evidence>
<dbReference type="GO" id="GO:0006310">
    <property type="term" value="P:DNA recombination"/>
    <property type="evidence" value="ECO:0007669"/>
    <property type="project" value="UniProtKB-KW"/>
</dbReference>
<keyword evidence="2" id="KW-0233">DNA recombination</keyword>
<evidence type="ECO:0000256" key="3">
    <source>
        <dbReference type="PROSITE-ProRule" id="PRU01248"/>
    </source>
</evidence>
<keyword evidence="1 3" id="KW-0238">DNA-binding</keyword>
<gene>
    <name evidence="7" type="primary">xerC</name>
    <name evidence="6" type="synonym">xerC_3</name>
    <name evidence="6" type="ORF">KCJAJFAP_02281</name>
    <name evidence="7" type="ORF">LMKDKBCB_02328</name>
</gene>
<reference evidence="8 9" key="1">
    <citation type="submission" date="2019-10" db="EMBL/GenBank/DDBJ databases">
        <authorList>
            <person name="Wolf R A."/>
        </authorList>
    </citation>
    <scope>NUCLEOTIDE SEQUENCE [LARGE SCALE GENOMIC DNA]</scope>
    <source>
        <strain evidence="7">Collinsella_aerofaciens_AK_138A</strain>
        <strain evidence="6">Collinsella_aerofaciens_MC2</strain>
    </source>
</reference>
<evidence type="ECO:0000313" key="7">
    <source>
        <dbReference type="EMBL" id="VWM03030.1"/>
    </source>
</evidence>
<dbReference type="InterPro" id="IPR011010">
    <property type="entry name" value="DNA_brk_join_enz"/>
</dbReference>
<dbReference type="InterPro" id="IPR010998">
    <property type="entry name" value="Integrase_recombinase_N"/>
</dbReference>
<dbReference type="Gene3D" id="1.10.150.130">
    <property type="match status" value="1"/>
</dbReference>
<dbReference type="EMBL" id="CABWIH010000067">
    <property type="protein sequence ID" value="VWM03030.1"/>
    <property type="molecule type" value="Genomic_DNA"/>
</dbReference>
<dbReference type="Proteomes" id="UP000330807">
    <property type="component" value="Unassembled WGS sequence"/>
</dbReference>
<dbReference type="PANTHER" id="PTHR30349:SF89">
    <property type="entry name" value="INTEGRASE_RECOMBINASE"/>
    <property type="match status" value="1"/>
</dbReference>
<dbReference type="GO" id="GO:0015074">
    <property type="term" value="P:DNA integration"/>
    <property type="evidence" value="ECO:0007669"/>
    <property type="project" value="InterPro"/>
</dbReference>
<sequence length="266" mass="30636">MKAFEEYLRAQEYASNTIASYLFAAKQLEQNATPITNQALLEHKEWLVSSFAPKTANNRIGAINVYLDFLHFDGIRLKGVRVQQKPFLNNVISNEEYELLREGLRNDGDWFWYFVVRFLACTGARVSELRRFEVRHIEEGKIDIVSKGQKLRRIYVPNKLQEEALEWCEAEHNKTGAIFRGNSPKALTARGISLGLKRAAERYGVNPDVVYPHSFRHLFAKNFIAKNPDIAFLADLMGHDSIETTRIYLRRTAAEQRAAVDEAIDW</sequence>
<dbReference type="PROSITE" id="PS51900">
    <property type="entry name" value="CB"/>
    <property type="match status" value="1"/>
</dbReference>
<evidence type="ECO:0000256" key="2">
    <source>
        <dbReference type="ARBA" id="ARBA00023172"/>
    </source>
</evidence>
<keyword evidence="9" id="KW-1185">Reference proteome</keyword>
<dbReference type="InterPro" id="IPR013762">
    <property type="entry name" value="Integrase-like_cat_sf"/>
</dbReference>
<evidence type="ECO:0000259" key="4">
    <source>
        <dbReference type="PROSITE" id="PS51898"/>
    </source>
</evidence>
<dbReference type="Pfam" id="PF00589">
    <property type="entry name" value="Phage_integrase"/>
    <property type="match status" value="1"/>
</dbReference>
<protein>
    <submittedName>
        <fullName evidence="7">Tyrosine recombinase XerC</fullName>
    </submittedName>
</protein>
<dbReference type="InterPro" id="IPR044068">
    <property type="entry name" value="CB"/>
</dbReference>
<dbReference type="SUPFAM" id="SSF56349">
    <property type="entry name" value="DNA breaking-rejoining enzymes"/>
    <property type="match status" value="1"/>
</dbReference>
<feature type="domain" description="Core-binding (CB)" evidence="5">
    <location>
        <begin position="1"/>
        <end position="71"/>
    </location>
</feature>
<organism evidence="7 8">
    <name type="scientific">Collinsella aerofaciens</name>
    <dbReference type="NCBI Taxonomy" id="74426"/>
    <lineage>
        <taxon>Bacteria</taxon>
        <taxon>Bacillati</taxon>
        <taxon>Actinomycetota</taxon>
        <taxon>Coriobacteriia</taxon>
        <taxon>Coriobacteriales</taxon>
        <taxon>Coriobacteriaceae</taxon>
        <taxon>Collinsella</taxon>
    </lineage>
</organism>
<dbReference type="PANTHER" id="PTHR30349">
    <property type="entry name" value="PHAGE INTEGRASE-RELATED"/>
    <property type="match status" value="1"/>
</dbReference>
<dbReference type="PROSITE" id="PS51898">
    <property type="entry name" value="TYR_RECOMBINASE"/>
    <property type="match status" value="1"/>
</dbReference>
<dbReference type="InterPro" id="IPR050090">
    <property type="entry name" value="Tyrosine_recombinase_XerCD"/>
</dbReference>
<dbReference type="RefSeq" id="WP_152076713.1">
    <property type="nucleotide sequence ID" value="NZ_CAAKNU010000081.1"/>
</dbReference>
<dbReference type="GO" id="GO:0003677">
    <property type="term" value="F:DNA binding"/>
    <property type="evidence" value="ECO:0007669"/>
    <property type="project" value="UniProtKB-UniRule"/>
</dbReference>
<evidence type="ECO:0000259" key="5">
    <source>
        <dbReference type="PROSITE" id="PS51900"/>
    </source>
</evidence>
<dbReference type="Proteomes" id="UP000361836">
    <property type="component" value="Unassembled WGS sequence"/>
</dbReference>
<dbReference type="Gene3D" id="1.10.443.10">
    <property type="entry name" value="Intergrase catalytic core"/>
    <property type="match status" value="1"/>
</dbReference>
<evidence type="ECO:0000313" key="6">
    <source>
        <dbReference type="EMBL" id="VWL99143.1"/>
    </source>
</evidence>
<dbReference type="AlphaFoldDB" id="A0A5K1IQT7"/>
<name>A0A5K1IQT7_9ACTN</name>